<evidence type="ECO:0000259" key="6">
    <source>
        <dbReference type="Pfam" id="PF13515"/>
    </source>
</evidence>
<accession>A0ABN4TT61</accession>
<keyword evidence="8" id="KW-1185">Reference proteome</keyword>
<evidence type="ECO:0000256" key="3">
    <source>
        <dbReference type="ARBA" id="ARBA00022989"/>
    </source>
</evidence>
<feature type="transmembrane region" description="Helical" evidence="5">
    <location>
        <begin position="460"/>
        <end position="478"/>
    </location>
</feature>
<gene>
    <name evidence="7" type="ORF">BKK80_19870</name>
</gene>
<evidence type="ECO:0000256" key="5">
    <source>
        <dbReference type="SAM" id="Phobius"/>
    </source>
</evidence>
<evidence type="ECO:0000313" key="7">
    <source>
        <dbReference type="EMBL" id="AOZ07836.1"/>
    </source>
</evidence>
<sequence>MLAALRLPRPGPDAEMLRRGGIYATAFLMLAGMAWLTGQPGFLWSATASLWTCLADRRGTPAERLGGLAAVGVGGSVAAALGAAVAPMPWLAFPVILISGFAAGLAETRGPARALEAKLLYVVLIAACLQPATEPALAARVLASGVDFLCGGLFACLVCLSLIPSRRDTRPRAEVSAAFEALRHLAGTLAASPYPAATVMTGKHAVRTRLEAARQAIAARRNLRETPQLLYYAYLLKAADAVFGLLIVAAELRERAPDGAGLPLRHIVRCASDIHELVVQALARHAPDLPALASAIGRELRHLTAQMPNACAAHPYQAALAMLARFPAFDTWRAAHQWPRPSLRHSWQRWRMAVGEHLARDALAGRHALRLALAGGLSLLPAQIWRMNHGYWVAVTVIMVLSPQLTTTRQISLKRFAGSLAGATLACAVGLAHPSEGLALLLSAAFLAGAYAWRLAGQPAGFAFCLTPAVILFSWIGTPAADSSYFAALRGLDTALGCLIALASYAVLAPRVELSRVFRHSLEALAVNAVYLRAAFAASRHGSGDSARLEALRVAAGRASVRAEQTLQQGHSALATDMSTHYQRLHADTRRLAALAGLVRTRVEGDSREPPDPATRSMVEQVEARLAKLAIRPGDNGTATPSFPTAGIDAFLLEQATYALAHIAAAHDTVTSLRQLGKAARQRNTARATGLL</sequence>
<evidence type="ECO:0000256" key="2">
    <source>
        <dbReference type="ARBA" id="ARBA00022692"/>
    </source>
</evidence>
<evidence type="ECO:0000256" key="4">
    <source>
        <dbReference type="ARBA" id="ARBA00023136"/>
    </source>
</evidence>
<organism evidence="7 8">
    <name type="scientific">Cupriavidus malaysiensis</name>
    <dbReference type="NCBI Taxonomy" id="367825"/>
    <lineage>
        <taxon>Bacteria</taxon>
        <taxon>Pseudomonadati</taxon>
        <taxon>Pseudomonadota</taxon>
        <taxon>Betaproteobacteria</taxon>
        <taxon>Burkholderiales</taxon>
        <taxon>Burkholderiaceae</taxon>
        <taxon>Cupriavidus</taxon>
    </lineage>
</organism>
<evidence type="ECO:0000256" key="1">
    <source>
        <dbReference type="ARBA" id="ARBA00004141"/>
    </source>
</evidence>
<keyword evidence="2 5" id="KW-0812">Transmembrane</keyword>
<keyword evidence="3 5" id="KW-1133">Transmembrane helix</keyword>
<name>A0ABN4TT61_9BURK</name>
<dbReference type="Proteomes" id="UP000177515">
    <property type="component" value="Chromosome 1"/>
</dbReference>
<feature type="transmembrane region" description="Helical" evidence="5">
    <location>
        <begin position="65"/>
        <end position="84"/>
    </location>
</feature>
<proteinExistence type="predicted"/>
<keyword evidence="4 5" id="KW-0472">Membrane</keyword>
<feature type="transmembrane region" description="Helical" evidence="5">
    <location>
        <begin position="413"/>
        <end position="431"/>
    </location>
</feature>
<dbReference type="InterPro" id="IPR049453">
    <property type="entry name" value="Memb_transporter_dom"/>
</dbReference>
<dbReference type="RefSeq" id="WP_071070568.1">
    <property type="nucleotide sequence ID" value="NZ_CP017754.1"/>
</dbReference>
<dbReference type="EMBL" id="CP017754">
    <property type="protein sequence ID" value="AOZ07836.1"/>
    <property type="molecule type" value="Genomic_DNA"/>
</dbReference>
<evidence type="ECO:0000313" key="8">
    <source>
        <dbReference type="Proteomes" id="UP000177515"/>
    </source>
</evidence>
<comment type="subcellular location">
    <subcellularLocation>
        <location evidence="1">Membrane</location>
        <topology evidence="1">Multi-pass membrane protein</topology>
    </subcellularLocation>
</comment>
<dbReference type="Pfam" id="PF13515">
    <property type="entry name" value="FUSC_2"/>
    <property type="match status" value="1"/>
</dbReference>
<reference evidence="7 8" key="1">
    <citation type="submission" date="2016-10" db="EMBL/GenBank/DDBJ databases">
        <title>Complete genome sequences of three Cupriavidus strains isolated from various Malaysian environments.</title>
        <authorList>
            <person name="Abdullah A.A.-A."/>
            <person name="Shafie N.A.H."/>
            <person name="Lau N.S."/>
        </authorList>
    </citation>
    <scope>NUCLEOTIDE SEQUENCE [LARGE SCALE GENOMIC DNA]</scope>
    <source>
        <strain evidence="7 8">USMAA1020</strain>
    </source>
</reference>
<feature type="transmembrane region" description="Helical" evidence="5">
    <location>
        <begin position="145"/>
        <end position="163"/>
    </location>
</feature>
<feature type="domain" description="Integral membrane bound transporter" evidence="6">
    <location>
        <begin position="379"/>
        <end position="503"/>
    </location>
</feature>
<protein>
    <submittedName>
        <fullName evidence="7">FUSC family protein</fullName>
    </submittedName>
</protein>
<feature type="transmembrane region" description="Helical" evidence="5">
    <location>
        <begin position="20"/>
        <end position="44"/>
    </location>
</feature>
<feature type="transmembrane region" description="Helical" evidence="5">
    <location>
        <begin position="484"/>
        <end position="508"/>
    </location>
</feature>